<dbReference type="Proteomes" id="UP001603418">
    <property type="component" value="Unassembled WGS sequence"/>
</dbReference>
<dbReference type="Pfam" id="PF03559">
    <property type="entry name" value="Hexose_dehydrat"/>
    <property type="match status" value="2"/>
</dbReference>
<feature type="domain" description="dTDP-4-dehydro-6-deoxy-alpha-D-glucopyranose 2,3-dehydratase" evidence="1">
    <location>
        <begin position="27"/>
        <end position="229"/>
    </location>
</feature>
<organism evidence="2 3">
    <name type="scientific">Streptomyces eurythermus</name>
    <dbReference type="NCBI Taxonomy" id="42237"/>
    <lineage>
        <taxon>Bacteria</taxon>
        <taxon>Bacillati</taxon>
        <taxon>Actinomycetota</taxon>
        <taxon>Actinomycetes</taxon>
        <taxon>Kitasatosporales</taxon>
        <taxon>Streptomycetaceae</taxon>
        <taxon>Streptomyces</taxon>
    </lineage>
</organism>
<evidence type="ECO:0000259" key="1">
    <source>
        <dbReference type="Pfam" id="PF03559"/>
    </source>
</evidence>
<name>A0ABW6YYI3_9ACTN</name>
<accession>A0ABW6YYI3</accession>
<dbReference type="InterPro" id="IPR005212">
    <property type="entry name" value="EvaA-like"/>
</dbReference>
<dbReference type="InterPro" id="IPR038153">
    <property type="entry name" value="EvaA-like_sf"/>
</dbReference>
<keyword evidence="3" id="KW-1185">Reference proteome</keyword>
<sequence>MIWGIPAMSEAMGSVPTAGSEVSSTCAFLSWLDARRRANRLTVEHVPFRELSGWQFDENTGNLRHTSGRFFSIEGLRVRTDHCWFGSWTQPIIVQPEIGILGLLVKRFDGILHVLVQAKNEPGNIGGLQLSPTVQATRSNYTRVHRGGGVRYLEYFASPRGRGRVLADVLQSEQGSWFLHKRNRNMVVEALDDVPLDDDFHWISLGGLRKLLLRPHLVNMDTRTVLSCLPPDPAPDGRQPPAPAAPFAAAVTRSLTRGATALHTMGEILGWLTDERSRRELVQQRVPLEETAFSGWRRDDHAIAHKDGDYFRVIGVSVRASSREVSSWSQPLLAPVGPGLAAFVTRRIRGVLHVLLHARTEAGLLNGPEMAPTVQCRPLNYRAVPAEYRPAYLDYVLSADPGRIRYDTLQSEEGGRFHHAENRYVVVEAEDDFPVEVPRDFRWLTLHQILALLHHSNYVNVEARSLVACIQALS</sequence>
<gene>
    <name evidence="2" type="ORF">ACF1HC_17945</name>
</gene>
<proteinExistence type="predicted"/>
<dbReference type="EMBL" id="JBICBM010000007">
    <property type="protein sequence ID" value="MFF9883462.1"/>
    <property type="molecule type" value="Genomic_DNA"/>
</dbReference>
<evidence type="ECO:0000313" key="2">
    <source>
        <dbReference type="EMBL" id="MFF9883462.1"/>
    </source>
</evidence>
<dbReference type="RefSeq" id="WP_078637390.1">
    <property type="nucleotide sequence ID" value="NZ_JBFACJ010000014.1"/>
</dbReference>
<feature type="domain" description="dTDP-4-dehydro-6-deoxy-alpha-D-glucopyranose 2,3-dehydratase" evidence="1">
    <location>
        <begin position="267"/>
        <end position="470"/>
    </location>
</feature>
<reference evidence="2 3" key="1">
    <citation type="submission" date="2024-10" db="EMBL/GenBank/DDBJ databases">
        <title>The Natural Products Discovery Center: Release of the First 8490 Sequenced Strains for Exploring Actinobacteria Biosynthetic Diversity.</title>
        <authorList>
            <person name="Kalkreuter E."/>
            <person name="Kautsar S.A."/>
            <person name="Yang D."/>
            <person name="Bader C.D."/>
            <person name="Teijaro C.N."/>
            <person name="Fluegel L."/>
            <person name="Davis C.M."/>
            <person name="Simpson J.R."/>
            <person name="Lauterbach L."/>
            <person name="Steele A.D."/>
            <person name="Gui C."/>
            <person name="Meng S."/>
            <person name="Li G."/>
            <person name="Viehrig K."/>
            <person name="Ye F."/>
            <person name="Su P."/>
            <person name="Kiefer A.F."/>
            <person name="Nichols A."/>
            <person name="Cepeda A.J."/>
            <person name="Yan W."/>
            <person name="Fan B."/>
            <person name="Jiang Y."/>
            <person name="Adhikari A."/>
            <person name="Zheng C.-J."/>
            <person name="Schuster L."/>
            <person name="Cowan T.M."/>
            <person name="Smanski M.J."/>
            <person name="Chevrette M.G."/>
            <person name="De Carvalho L.P.S."/>
            <person name="Shen B."/>
        </authorList>
    </citation>
    <scope>NUCLEOTIDE SEQUENCE [LARGE SCALE GENOMIC DNA]</scope>
    <source>
        <strain evidence="2 3">NPDC013366</strain>
    </source>
</reference>
<dbReference type="Gene3D" id="3.90.79.40">
    <property type="entry name" value="EvaA sugar 2,3-dehydratase subunit"/>
    <property type="match status" value="2"/>
</dbReference>
<evidence type="ECO:0000313" key="3">
    <source>
        <dbReference type="Proteomes" id="UP001603418"/>
    </source>
</evidence>
<comment type="caution">
    <text evidence="2">The sequence shown here is derived from an EMBL/GenBank/DDBJ whole genome shotgun (WGS) entry which is preliminary data.</text>
</comment>
<protein>
    <submittedName>
        <fullName evidence="2">NDP-hexose 2,3-dehydratase family protein</fullName>
    </submittedName>
</protein>